<keyword evidence="2" id="KW-1185">Reference proteome</keyword>
<dbReference type="Proteomes" id="UP001165780">
    <property type="component" value="Unplaced"/>
</dbReference>
<evidence type="ECO:0000256" key="1">
    <source>
        <dbReference type="SAM" id="MobiDB-lite"/>
    </source>
</evidence>
<dbReference type="AlphaFoldDB" id="A0A9W2UW79"/>
<accession>A0A9W2UW79</accession>
<evidence type="ECO:0000313" key="3">
    <source>
        <dbReference type="RefSeq" id="XP_053750649.1"/>
    </source>
</evidence>
<proteinExistence type="predicted"/>
<evidence type="ECO:0000313" key="2">
    <source>
        <dbReference type="Proteomes" id="UP001165780"/>
    </source>
</evidence>
<dbReference type="GeneID" id="128774905"/>
<dbReference type="RefSeq" id="XP_053750649.1">
    <property type="nucleotide sequence ID" value="XM_053894674.1"/>
</dbReference>
<gene>
    <name evidence="3" type="primary">LOC128774905</name>
</gene>
<sequence>MASFPCPCGKGVRDRHLSLLSKKPFHLALPVPRPPLTPSPPPGGNPPLTPDPQRGLHGARPTCLSLPSIHGHPCPASSFPDRRSFPLWTEVAPPLREGATMPAPKSLSTEAEP</sequence>
<protein>
    <submittedName>
        <fullName evidence="3">Uncharacterized protein LOC128774905</fullName>
    </submittedName>
</protein>
<organism evidence="2 3">
    <name type="scientific">Panthera pardus</name>
    <name type="common">Leopard</name>
    <name type="synonym">Felis pardus</name>
    <dbReference type="NCBI Taxonomy" id="9691"/>
    <lineage>
        <taxon>Eukaryota</taxon>
        <taxon>Metazoa</taxon>
        <taxon>Chordata</taxon>
        <taxon>Craniata</taxon>
        <taxon>Vertebrata</taxon>
        <taxon>Euteleostomi</taxon>
        <taxon>Mammalia</taxon>
        <taxon>Eutheria</taxon>
        <taxon>Laurasiatheria</taxon>
        <taxon>Carnivora</taxon>
        <taxon>Feliformia</taxon>
        <taxon>Felidae</taxon>
        <taxon>Pantherinae</taxon>
        <taxon>Panthera</taxon>
    </lineage>
</organism>
<name>A0A9W2UW79_PANPR</name>
<reference evidence="3" key="1">
    <citation type="submission" date="2025-08" db="UniProtKB">
        <authorList>
            <consortium name="RefSeq"/>
        </authorList>
    </citation>
    <scope>IDENTIFICATION</scope>
    <source>
        <tissue evidence="3">Whole blood</tissue>
    </source>
</reference>
<feature type="compositionally biased region" description="Pro residues" evidence="1">
    <location>
        <begin position="31"/>
        <end position="50"/>
    </location>
</feature>
<feature type="region of interest" description="Disordered" evidence="1">
    <location>
        <begin position="29"/>
        <end position="64"/>
    </location>
</feature>